<dbReference type="SUPFAM" id="SSF53448">
    <property type="entry name" value="Nucleotide-diphospho-sugar transferases"/>
    <property type="match status" value="1"/>
</dbReference>
<keyword evidence="8" id="KW-0472">Membrane</keyword>
<dbReference type="GO" id="GO:0016780">
    <property type="term" value="F:phosphotransferase activity, for other substituted phosphate groups"/>
    <property type="evidence" value="ECO:0007669"/>
    <property type="project" value="InterPro"/>
</dbReference>
<feature type="transmembrane region" description="Helical" evidence="8">
    <location>
        <begin position="249"/>
        <end position="269"/>
    </location>
</feature>
<dbReference type="Gene3D" id="1.20.120.1760">
    <property type="match status" value="1"/>
</dbReference>
<evidence type="ECO:0000256" key="1">
    <source>
        <dbReference type="ARBA" id="ARBA00000729"/>
    </source>
</evidence>
<dbReference type="InterPro" id="IPR043130">
    <property type="entry name" value="CDP-OH_PTrfase_TM_dom"/>
</dbReference>
<comment type="similarity">
    <text evidence="2">In the C-terminal section; belongs to the CDP-alcohol phosphatidyltransferase class-I family.</text>
</comment>
<evidence type="ECO:0000256" key="8">
    <source>
        <dbReference type="SAM" id="Phobius"/>
    </source>
</evidence>
<evidence type="ECO:0000256" key="2">
    <source>
        <dbReference type="ARBA" id="ARBA00006982"/>
    </source>
</evidence>
<dbReference type="InterPro" id="IPR029044">
    <property type="entry name" value="Nucleotide-diphossugar_trans"/>
</dbReference>
<dbReference type="EMBL" id="AP011710">
    <property type="protein sequence ID" value="BAL55142.1"/>
    <property type="molecule type" value="Genomic_DNA"/>
</dbReference>
<dbReference type="InterPro" id="IPR000462">
    <property type="entry name" value="CDP-OH_P_trans"/>
</dbReference>
<organism evidence="9">
    <name type="scientific">uncultured Acidobacteriota bacterium</name>
    <dbReference type="NCBI Taxonomy" id="171953"/>
    <lineage>
        <taxon>Bacteria</taxon>
        <taxon>Pseudomonadati</taxon>
        <taxon>Acidobacteriota</taxon>
        <taxon>environmental samples</taxon>
    </lineage>
</organism>
<evidence type="ECO:0000256" key="3">
    <source>
        <dbReference type="ARBA" id="ARBA00007897"/>
    </source>
</evidence>
<comment type="catalytic activity">
    <reaction evidence="7">
        <text>CDP-1L-myo-inositol + 1D-myo-inositol 3-phosphate = bis(1L-myo-inositol) 3,1'-phosphate 1-phosphate + CMP + H(+)</text>
        <dbReference type="Rhea" id="RHEA:31327"/>
        <dbReference type="ChEBI" id="CHEBI:15378"/>
        <dbReference type="ChEBI" id="CHEBI:58401"/>
        <dbReference type="ChEBI" id="CHEBI:60377"/>
        <dbReference type="ChEBI" id="CHEBI:62573"/>
        <dbReference type="ChEBI" id="CHEBI:62576"/>
        <dbReference type="EC" id="2.7.8.34"/>
    </reaction>
</comment>
<evidence type="ECO:0000256" key="6">
    <source>
        <dbReference type="ARBA" id="ARBA00018322"/>
    </source>
</evidence>
<dbReference type="AlphaFoldDB" id="H5SG56"/>
<dbReference type="Gene3D" id="3.90.550.10">
    <property type="entry name" value="Spore Coat Polysaccharide Biosynthesis Protein SpsA, Chain A"/>
    <property type="match status" value="1"/>
</dbReference>
<dbReference type="GO" id="GO:0016020">
    <property type="term" value="C:membrane"/>
    <property type="evidence" value="ECO:0007669"/>
    <property type="project" value="InterPro"/>
</dbReference>
<dbReference type="EC" id="2.7.7.74" evidence="4"/>
<evidence type="ECO:0000256" key="7">
    <source>
        <dbReference type="ARBA" id="ARBA00049235"/>
    </source>
</evidence>
<comment type="similarity">
    <text evidence="3">In the N-terminal section; belongs to the MobA family.</text>
</comment>
<gene>
    <name evidence="9" type="ORF">HGMM_F23D12C21</name>
</gene>
<reference evidence="9" key="2">
    <citation type="journal article" date="2012" name="PLoS ONE">
        <title>A Deeply Branching Thermophilic Bacterium with an Ancient Acetyl-CoA Pathway Dominates a Subsurface Ecosystem.</title>
        <authorList>
            <person name="Takami H."/>
            <person name="Noguchi H."/>
            <person name="Takaki Y."/>
            <person name="Uchiyama I."/>
            <person name="Toyoda A."/>
            <person name="Nishi S."/>
            <person name="Chee G.-J."/>
            <person name="Arai W."/>
            <person name="Nunoura T."/>
            <person name="Itoh T."/>
            <person name="Hattori M."/>
            <person name="Takai K."/>
        </authorList>
    </citation>
    <scope>NUCLEOTIDE SEQUENCE</scope>
</reference>
<dbReference type="Pfam" id="PF01066">
    <property type="entry name" value="CDP-OH_P_transf"/>
    <property type="match status" value="1"/>
</dbReference>
<sequence length="449" mass="50279">MIKRAIVLVRTEPTLDGVPIPLVRIGGVPLIVRLLRDAERAGIEEICFILDRPNAALEEHLRRAGAQVRWRVVTRAEWRREQRTAQKDAVLVLLGDRLYDARLLEVLARAGRNGYQVIIGVGTDLSEASRTADRRYVPNDGKLVEPTSRAADKGGDEVGVYVCMSSVIDLALGVARDDFRPLVHACSNGGVAYFDIGNGFVQPITSRGDIRRAEEKILRYIWKETDGIYARWNKRLVRPLIRWLMRTPVTPNMVSLAGVVVSLVSGYFFSLGSYRSSILGAMLSYVSSLLDHVDGSLARVTARESVFGCWLETVCDYLYYLSLAGGITLGLYRQTGNDLSLLFGGAVFVGTIMSFIVTGYQRKKFTKNPSQLAAQVNRRWEAHAQNPLFRFARTCHFLVRRPVLPYYVFLFAVLKLLPLLLVLLAVGANLVWMVSLWSNRLFRPSSRAS</sequence>
<accession>H5SG56</accession>
<comment type="catalytic activity">
    <reaction evidence="1">
        <text>1D-myo-inositol 3-phosphate + CTP + H(+) = CDP-1L-myo-inositol + diphosphate</text>
        <dbReference type="Rhea" id="RHEA:30647"/>
        <dbReference type="ChEBI" id="CHEBI:15378"/>
        <dbReference type="ChEBI" id="CHEBI:33019"/>
        <dbReference type="ChEBI" id="CHEBI:37563"/>
        <dbReference type="ChEBI" id="CHEBI:58401"/>
        <dbReference type="ChEBI" id="CHEBI:62573"/>
        <dbReference type="EC" id="2.7.7.74"/>
    </reaction>
</comment>
<dbReference type="GO" id="GO:0008654">
    <property type="term" value="P:phospholipid biosynthetic process"/>
    <property type="evidence" value="ECO:0007669"/>
    <property type="project" value="InterPro"/>
</dbReference>
<feature type="transmembrane region" description="Helical" evidence="8">
    <location>
        <begin position="317"/>
        <end position="332"/>
    </location>
</feature>
<feature type="transmembrane region" description="Helical" evidence="8">
    <location>
        <begin position="406"/>
        <end position="437"/>
    </location>
</feature>
<name>H5SG56_9BACT</name>
<proteinExistence type="inferred from homology"/>
<feature type="transmembrane region" description="Helical" evidence="8">
    <location>
        <begin position="339"/>
        <end position="360"/>
    </location>
</feature>
<evidence type="ECO:0000256" key="5">
    <source>
        <dbReference type="ARBA" id="ARBA00013268"/>
    </source>
</evidence>
<keyword evidence="8" id="KW-1133">Transmembrane helix</keyword>
<evidence type="ECO:0000313" key="9">
    <source>
        <dbReference type="EMBL" id="BAL55142.1"/>
    </source>
</evidence>
<reference evidence="9" key="1">
    <citation type="journal article" date="2005" name="Environ. Microbiol.">
        <title>Genetic and functional properties of uncultivated thermophilic crenarchaeotes from a subsurface gold mine as revealed by analysis of genome fragments.</title>
        <authorList>
            <person name="Nunoura T."/>
            <person name="Hirayama H."/>
            <person name="Takami H."/>
            <person name="Oida H."/>
            <person name="Nishi S."/>
            <person name="Shimamura S."/>
            <person name="Suzuki Y."/>
            <person name="Inagaki F."/>
            <person name="Takai K."/>
            <person name="Nealson K.H."/>
            <person name="Horikoshi K."/>
        </authorList>
    </citation>
    <scope>NUCLEOTIDE SEQUENCE</scope>
</reference>
<keyword evidence="8" id="KW-0812">Transmembrane</keyword>
<evidence type="ECO:0000256" key="4">
    <source>
        <dbReference type="ARBA" id="ARBA00012504"/>
    </source>
</evidence>
<protein>
    <recommendedName>
        <fullName evidence="6">Bifunctional IPC transferase and DIPP synthase</fullName>
        <ecNumber evidence="4">2.7.7.74</ecNumber>
        <ecNumber evidence="5">2.7.8.34</ecNumber>
    </recommendedName>
</protein>
<dbReference type="EC" id="2.7.8.34" evidence="5"/>